<name>A0A6I5RRE2_9PSED</name>
<evidence type="ECO:0000313" key="1">
    <source>
        <dbReference type="EMBL" id="NES10577.1"/>
    </source>
</evidence>
<dbReference type="RefSeq" id="WP_163936915.1">
    <property type="nucleotide sequence ID" value="NZ_BMQU01000008.1"/>
</dbReference>
<dbReference type="AlphaFoldDB" id="A0A6I5RRE2"/>
<proteinExistence type="predicted"/>
<gene>
    <name evidence="1" type="ORF">G3O07_13920</name>
</gene>
<keyword evidence="2" id="KW-1185">Reference proteome</keyword>
<reference evidence="1 2" key="1">
    <citation type="submission" date="2020-02" db="EMBL/GenBank/DDBJ databases">
        <title>Broccoli isolated Pseudomonas sp.</title>
        <authorList>
            <person name="Fujikawa T."/>
            <person name="Sawada H."/>
        </authorList>
    </citation>
    <scope>NUCLEOTIDE SEQUENCE [LARGE SCALE GENOMIC DNA]</scope>
    <source>
        <strain evidence="1 2">JCM 32154</strain>
    </source>
</reference>
<sequence length="77" mass="8726">MNRLWSLLLKRQPKRCFAQLDGAGLCQAFKHCSDAPIGSHWVEINEVRLHWLNRPLPTSAKVAPRATPPRNQRSLAA</sequence>
<comment type="caution">
    <text evidence="1">The sequence shown here is derived from an EMBL/GenBank/DDBJ whole genome shotgun (WGS) entry which is preliminary data.</text>
</comment>
<accession>A0A6I5RRE2</accession>
<evidence type="ECO:0000313" key="2">
    <source>
        <dbReference type="Proteomes" id="UP000471751"/>
    </source>
</evidence>
<protein>
    <submittedName>
        <fullName evidence="1">Uncharacterized protein</fullName>
    </submittedName>
</protein>
<dbReference type="Proteomes" id="UP000471751">
    <property type="component" value="Unassembled WGS sequence"/>
</dbReference>
<dbReference type="EMBL" id="JAAHBT010000140">
    <property type="protein sequence ID" value="NES10577.1"/>
    <property type="molecule type" value="Genomic_DNA"/>
</dbReference>
<organism evidence="1 2">
    <name type="scientific">Pseudomonas laurentiana</name>
    <dbReference type="NCBI Taxonomy" id="2364649"/>
    <lineage>
        <taxon>Bacteria</taxon>
        <taxon>Pseudomonadati</taxon>
        <taxon>Pseudomonadota</taxon>
        <taxon>Gammaproteobacteria</taxon>
        <taxon>Pseudomonadales</taxon>
        <taxon>Pseudomonadaceae</taxon>
        <taxon>Pseudomonas</taxon>
    </lineage>
</organism>